<feature type="domain" description="NADPH-dependent FMN reductase-like" evidence="3">
    <location>
        <begin position="20"/>
        <end position="108"/>
    </location>
</feature>
<organism evidence="4 5">
    <name type="scientific">Candidatus Galacturonatibacter soehngenii</name>
    <dbReference type="NCBI Taxonomy" id="2307010"/>
    <lineage>
        <taxon>Bacteria</taxon>
        <taxon>Bacillati</taxon>
        <taxon>Bacillota</taxon>
        <taxon>Clostridia</taxon>
        <taxon>Lachnospirales</taxon>
        <taxon>Lachnospiraceae</taxon>
        <taxon>Candidatus Galacturonatibacter</taxon>
    </lineage>
</organism>
<evidence type="ECO:0000313" key="5">
    <source>
        <dbReference type="Proteomes" id="UP000461768"/>
    </source>
</evidence>
<evidence type="ECO:0000256" key="1">
    <source>
        <dbReference type="ARBA" id="ARBA00022630"/>
    </source>
</evidence>
<keyword evidence="2" id="KW-0288">FMN</keyword>
<dbReference type="OrthoDB" id="9805976at2"/>
<comment type="caution">
    <text evidence="4">The sequence shown here is derived from an EMBL/GenBank/DDBJ whole genome shotgun (WGS) entry which is preliminary data.</text>
</comment>
<dbReference type="InterPro" id="IPR051796">
    <property type="entry name" value="ISF_SsuE-like"/>
</dbReference>
<proteinExistence type="predicted"/>
<dbReference type="RefSeq" id="WP_151143818.1">
    <property type="nucleotide sequence ID" value="NZ_WAGX01000005.1"/>
</dbReference>
<reference evidence="4 5" key="1">
    <citation type="submission" date="2019-09" db="EMBL/GenBank/DDBJ databases">
        <authorList>
            <person name="Valk L.C."/>
        </authorList>
    </citation>
    <scope>NUCLEOTIDE SEQUENCE [LARGE SCALE GENOMIC DNA]</scope>
    <source>
        <strain evidence="4">GalUA</strain>
    </source>
</reference>
<evidence type="ECO:0000256" key="2">
    <source>
        <dbReference type="ARBA" id="ARBA00022643"/>
    </source>
</evidence>
<dbReference type="PANTHER" id="PTHR43278">
    <property type="entry name" value="NAD(P)H-DEPENDENT FMN-CONTAINING OXIDOREDUCTASE YWQN-RELATED"/>
    <property type="match status" value="1"/>
</dbReference>
<keyword evidence="1" id="KW-0285">Flavoprotein</keyword>
<accession>A0A7V7UAW0</accession>
<protein>
    <submittedName>
        <fullName evidence="4">Flavodoxin family protein</fullName>
    </submittedName>
</protein>
<evidence type="ECO:0000259" key="3">
    <source>
        <dbReference type="Pfam" id="PF03358"/>
    </source>
</evidence>
<dbReference type="Proteomes" id="UP000461768">
    <property type="component" value="Unassembled WGS sequence"/>
</dbReference>
<gene>
    <name evidence="4" type="ORF">F7O84_07500</name>
</gene>
<dbReference type="Gene3D" id="3.40.50.360">
    <property type="match status" value="1"/>
</dbReference>
<dbReference type="InterPro" id="IPR029039">
    <property type="entry name" value="Flavoprotein-like_sf"/>
</dbReference>
<evidence type="ECO:0000313" key="4">
    <source>
        <dbReference type="EMBL" id="KAB1437448.1"/>
    </source>
</evidence>
<reference evidence="4 5" key="2">
    <citation type="submission" date="2020-02" db="EMBL/GenBank/DDBJ databases">
        <title>Candidatus Galacturonibacter soehngenii shows hetero-acetogenic catabolism of galacturonic acid but lacks a canonical carbon monoxide dehydrogenase/acetyl-CoA synthase complex.</title>
        <authorList>
            <person name="Diender M."/>
            <person name="Stouten G.R."/>
            <person name="Petersen J.F."/>
            <person name="Nielsen P.H."/>
            <person name="Dueholm M.S."/>
            <person name="Pronk J.T."/>
            <person name="Van Loosdrecht M.C.M."/>
        </authorList>
    </citation>
    <scope>NUCLEOTIDE SEQUENCE [LARGE SCALE GENOMIC DNA]</scope>
    <source>
        <strain evidence="4">GalUA</strain>
    </source>
</reference>
<dbReference type="Pfam" id="PF03358">
    <property type="entry name" value="FMN_red"/>
    <property type="match status" value="1"/>
</dbReference>
<dbReference type="SUPFAM" id="SSF52218">
    <property type="entry name" value="Flavoproteins"/>
    <property type="match status" value="1"/>
</dbReference>
<dbReference type="EMBL" id="WAGX01000005">
    <property type="protein sequence ID" value="KAB1437448.1"/>
    <property type="molecule type" value="Genomic_DNA"/>
</dbReference>
<keyword evidence="5" id="KW-1185">Reference proteome</keyword>
<dbReference type="AlphaFoldDB" id="A0A7V7UAW0"/>
<dbReference type="GO" id="GO:0016491">
    <property type="term" value="F:oxidoreductase activity"/>
    <property type="evidence" value="ECO:0007669"/>
    <property type="project" value="InterPro"/>
</dbReference>
<sequence length="185" mass="21280">MKKQVLRENIVIISDDSRQNVGKQLYDTLCKQKKEVQYISIGNVNVKPCYNCAGCTYKTYGKCVVQDDGDYIYPKLLNATTWIIVTPLMWGTYSFQTKRVLDKVALIGDRHYYVSKKELVKRMQGNMKKYFAIGIKDECSLEEKETFTSLIKENITIMSVTGEAFVLREDSSQESILQIAREVSK</sequence>
<dbReference type="InterPro" id="IPR005025">
    <property type="entry name" value="FMN_Rdtase-like_dom"/>
</dbReference>
<name>A0A7V7UAW0_9FIRM</name>
<dbReference type="PANTHER" id="PTHR43278:SF4">
    <property type="entry name" value="NAD(P)H-DEPENDENT FMN-CONTAINING OXIDOREDUCTASE YWQN-RELATED"/>
    <property type="match status" value="1"/>
</dbReference>